<dbReference type="WBParaSite" id="nRc.2.0.1.t27892-RA">
    <property type="protein sequence ID" value="nRc.2.0.1.t27892-RA"/>
    <property type="gene ID" value="nRc.2.0.1.g27892"/>
</dbReference>
<dbReference type="AlphaFoldDB" id="A0A915JP78"/>
<evidence type="ECO:0000313" key="1">
    <source>
        <dbReference type="Proteomes" id="UP000887565"/>
    </source>
</evidence>
<protein>
    <submittedName>
        <fullName evidence="2">Uncharacterized protein</fullName>
    </submittedName>
</protein>
<name>A0A915JP78_ROMCU</name>
<keyword evidence="1" id="KW-1185">Reference proteome</keyword>
<sequence length="114" mass="12650">MLCIMCSKQDAIKYDKDYKNHADFLKRKKEHYQSLTVRISLGDKLSEKFLSNACLISTPINESSPKSPNCALWSIDAGSETPIIWATIFTASVCPSPPARLAVTVSARTKLETI</sequence>
<reference evidence="2" key="1">
    <citation type="submission" date="2022-11" db="UniProtKB">
        <authorList>
            <consortium name="WormBaseParasite"/>
        </authorList>
    </citation>
    <scope>IDENTIFICATION</scope>
</reference>
<dbReference type="Proteomes" id="UP000887565">
    <property type="component" value="Unplaced"/>
</dbReference>
<proteinExistence type="predicted"/>
<organism evidence="1 2">
    <name type="scientific">Romanomermis culicivorax</name>
    <name type="common">Nematode worm</name>
    <dbReference type="NCBI Taxonomy" id="13658"/>
    <lineage>
        <taxon>Eukaryota</taxon>
        <taxon>Metazoa</taxon>
        <taxon>Ecdysozoa</taxon>
        <taxon>Nematoda</taxon>
        <taxon>Enoplea</taxon>
        <taxon>Dorylaimia</taxon>
        <taxon>Mermithida</taxon>
        <taxon>Mermithoidea</taxon>
        <taxon>Mermithidae</taxon>
        <taxon>Romanomermis</taxon>
    </lineage>
</organism>
<evidence type="ECO:0000313" key="2">
    <source>
        <dbReference type="WBParaSite" id="nRc.2.0.1.t27892-RA"/>
    </source>
</evidence>
<accession>A0A915JP78</accession>